<accession>A0A645E034</accession>
<name>A0A645E034_9ZZZZ</name>
<dbReference type="EMBL" id="VSSQ01041474">
    <property type="protein sequence ID" value="MPM94915.1"/>
    <property type="molecule type" value="Genomic_DNA"/>
</dbReference>
<reference evidence="1" key="1">
    <citation type="submission" date="2019-08" db="EMBL/GenBank/DDBJ databases">
        <authorList>
            <person name="Kucharzyk K."/>
            <person name="Murdoch R.W."/>
            <person name="Higgins S."/>
            <person name="Loffler F."/>
        </authorList>
    </citation>
    <scope>NUCLEOTIDE SEQUENCE</scope>
</reference>
<gene>
    <name evidence="1" type="ORF">SDC9_142064</name>
</gene>
<protein>
    <submittedName>
        <fullName evidence="1">Uncharacterized protein</fullName>
    </submittedName>
</protein>
<dbReference type="AlphaFoldDB" id="A0A645E034"/>
<proteinExistence type="predicted"/>
<organism evidence="1">
    <name type="scientific">bioreactor metagenome</name>
    <dbReference type="NCBI Taxonomy" id="1076179"/>
    <lineage>
        <taxon>unclassified sequences</taxon>
        <taxon>metagenomes</taxon>
        <taxon>ecological metagenomes</taxon>
    </lineage>
</organism>
<comment type="caution">
    <text evidence="1">The sequence shown here is derived from an EMBL/GenBank/DDBJ whole genome shotgun (WGS) entry which is preliminary data.</text>
</comment>
<evidence type="ECO:0000313" key="1">
    <source>
        <dbReference type="EMBL" id="MPM94915.1"/>
    </source>
</evidence>
<sequence>MVGAVEIDREIALAIAGLLTGLDPAIHRVGEHNHLERHVAAHHGLQLAAGETKTAVAHGRNHQRIGLAHRRAERRRQRIAERAMRTVGDEVAALLWCVEIRREVRAGRARIGHRNRALGQ</sequence>